<feature type="transmembrane region" description="Helical" evidence="8">
    <location>
        <begin position="248"/>
        <end position="268"/>
    </location>
</feature>
<reference evidence="10" key="1">
    <citation type="submission" date="2017-09" db="EMBL/GenBank/DDBJ databases">
        <authorList>
            <person name="Varghese N."/>
            <person name="Submissions S."/>
        </authorList>
    </citation>
    <scope>NUCLEOTIDE SEQUENCE [LARGE SCALE GENOMIC DNA]</scope>
    <source>
        <strain evidence="10">USBA 140</strain>
    </source>
</reference>
<keyword evidence="3" id="KW-1003">Cell membrane</keyword>
<evidence type="ECO:0000256" key="5">
    <source>
        <dbReference type="ARBA" id="ARBA00022833"/>
    </source>
</evidence>
<dbReference type="AlphaFoldDB" id="A0A286GUS4"/>
<evidence type="ECO:0000256" key="8">
    <source>
        <dbReference type="SAM" id="Phobius"/>
    </source>
</evidence>
<dbReference type="EMBL" id="OCNJ01000008">
    <property type="protein sequence ID" value="SOD99251.1"/>
    <property type="molecule type" value="Genomic_DNA"/>
</dbReference>
<name>A0A286GUS4_9PROT</name>
<comment type="subcellular location">
    <subcellularLocation>
        <location evidence="1">Cell membrane</location>
        <topology evidence="1">Multi-pass membrane protein</topology>
    </subcellularLocation>
</comment>
<dbReference type="InterPro" id="IPR003689">
    <property type="entry name" value="ZIP"/>
</dbReference>
<evidence type="ECO:0000256" key="6">
    <source>
        <dbReference type="ARBA" id="ARBA00022989"/>
    </source>
</evidence>
<dbReference type="RefSeq" id="WP_245913528.1">
    <property type="nucleotide sequence ID" value="NZ_OCNJ01000008.1"/>
</dbReference>
<gene>
    <name evidence="9" type="ORF">SAMN05421508_108271</name>
</gene>
<dbReference type="GO" id="GO:0005385">
    <property type="term" value="F:zinc ion transmembrane transporter activity"/>
    <property type="evidence" value="ECO:0007669"/>
    <property type="project" value="TreeGrafter"/>
</dbReference>
<keyword evidence="4 8" id="KW-0812">Transmembrane</keyword>
<keyword evidence="5" id="KW-0862">Zinc</keyword>
<keyword evidence="10" id="KW-1185">Reference proteome</keyword>
<evidence type="ECO:0000256" key="2">
    <source>
        <dbReference type="ARBA" id="ARBA00006939"/>
    </source>
</evidence>
<feature type="transmembrane region" description="Helical" evidence="8">
    <location>
        <begin position="160"/>
        <end position="183"/>
    </location>
</feature>
<feature type="transmembrane region" description="Helical" evidence="8">
    <location>
        <begin position="79"/>
        <end position="105"/>
    </location>
</feature>
<dbReference type="PANTHER" id="PTHR11040">
    <property type="entry name" value="ZINC/IRON TRANSPORTER"/>
    <property type="match status" value="1"/>
</dbReference>
<comment type="similarity">
    <text evidence="2">Belongs to the ZIP transporter (TC 2.A.5) family.</text>
</comment>
<protein>
    <submittedName>
        <fullName evidence="9">Zinc transporter, ZIP family</fullName>
    </submittedName>
</protein>
<evidence type="ECO:0000256" key="4">
    <source>
        <dbReference type="ARBA" id="ARBA00022692"/>
    </source>
</evidence>
<dbReference type="PANTHER" id="PTHR11040:SF211">
    <property type="entry name" value="ZINC TRANSPORTER ZIP11"/>
    <property type="match status" value="1"/>
</dbReference>
<feature type="transmembrane region" description="Helical" evidence="8">
    <location>
        <begin position="12"/>
        <end position="36"/>
    </location>
</feature>
<accession>A0A286GUS4</accession>
<sequence length="270" mass="27092">MSDLVAALNTLPLVTLGVIASLIAGSAAGIGALPVLVLRRITQRQQDVMLGFSAGVMLAATAFSLLLPGVEAATVLHGHALVGFLVVAAGTLLGAAGLWAVHGALPHEHLVTGPQHVDGRQVKRLWLFVIAITLHNFPEGLAVGVGFGGGNVENGVTLTLGIFLQNLPEGLVVALSMLALGYAPLPAAGIALATGAVESVGGFLGAGMVAVAEPVLPWGLAMAGGAMLFVVSNEIIPETHRNGNATAATFGLTVGFLLMMGLDVGLGVTG</sequence>
<organism evidence="9 10">
    <name type="scientific">Caenispirillum bisanense</name>
    <dbReference type="NCBI Taxonomy" id="414052"/>
    <lineage>
        <taxon>Bacteria</taxon>
        <taxon>Pseudomonadati</taxon>
        <taxon>Pseudomonadota</taxon>
        <taxon>Alphaproteobacteria</taxon>
        <taxon>Rhodospirillales</taxon>
        <taxon>Novispirillaceae</taxon>
        <taxon>Caenispirillum</taxon>
    </lineage>
</organism>
<dbReference type="Proteomes" id="UP000219621">
    <property type="component" value="Unassembled WGS sequence"/>
</dbReference>
<dbReference type="GO" id="GO:0005886">
    <property type="term" value="C:plasma membrane"/>
    <property type="evidence" value="ECO:0007669"/>
    <property type="project" value="UniProtKB-SubCell"/>
</dbReference>
<evidence type="ECO:0000256" key="3">
    <source>
        <dbReference type="ARBA" id="ARBA00022475"/>
    </source>
</evidence>
<keyword evidence="7 8" id="KW-0472">Membrane</keyword>
<evidence type="ECO:0000313" key="9">
    <source>
        <dbReference type="EMBL" id="SOD99251.1"/>
    </source>
</evidence>
<feature type="transmembrane region" description="Helical" evidence="8">
    <location>
        <begin position="125"/>
        <end position="148"/>
    </location>
</feature>
<evidence type="ECO:0000313" key="10">
    <source>
        <dbReference type="Proteomes" id="UP000219621"/>
    </source>
</evidence>
<dbReference type="Pfam" id="PF02535">
    <property type="entry name" value="Zip"/>
    <property type="match status" value="1"/>
</dbReference>
<keyword evidence="6 8" id="KW-1133">Transmembrane helix</keyword>
<evidence type="ECO:0000256" key="7">
    <source>
        <dbReference type="ARBA" id="ARBA00023136"/>
    </source>
</evidence>
<proteinExistence type="inferred from homology"/>
<evidence type="ECO:0000256" key="1">
    <source>
        <dbReference type="ARBA" id="ARBA00004651"/>
    </source>
</evidence>
<feature type="transmembrane region" description="Helical" evidence="8">
    <location>
        <begin position="48"/>
        <end position="67"/>
    </location>
</feature>
<feature type="transmembrane region" description="Helical" evidence="8">
    <location>
        <begin position="190"/>
        <end position="212"/>
    </location>
</feature>